<evidence type="ECO:0000256" key="1">
    <source>
        <dbReference type="ARBA" id="ARBA00010211"/>
    </source>
</evidence>
<comment type="similarity">
    <text evidence="1">Belongs to the FAH family.</text>
</comment>
<dbReference type="GO" id="GO:0044281">
    <property type="term" value="P:small molecule metabolic process"/>
    <property type="evidence" value="ECO:0007669"/>
    <property type="project" value="UniProtKB-ARBA"/>
</dbReference>
<dbReference type="Gene3D" id="3.90.850.10">
    <property type="entry name" value="Fumarylacetoacetase-like, C-terminal domain"/>
    <property type="match status" value="1"/>
</dbReference>
<dbReference type="AlphaFoldDB" id="A0A220UCJ3"/>
<evidence type="ECO:0000313" key="4">
    <source>
        <dbReference type="EMBL" id="ASK65869.1"/>
    </source>
</evidence>
<dbReference type="GO" id="GO:0003824">
    <property type="term" value="F:catalytic activity"/>
    <property type="evidence" value="ECO:0007669"/>
    <property type="project" value="InterPro"/>
</dbReference>
<keyword evidence="5" id="KW-1185">Reference proteome</keyword>
<sequence length="293" mass="31198">MSVELRRLGPVGQEKPAAVSEGVTYRLAPLTDEIDGDFLAGGGISRVREALAAGELPVWDGAEQERIGAPIARPMAVLCIGQNYAEHAAESGAEPPTVPILFHKHPNTVVGPNDDVDIPPGAQKVDWEVELGVVIGTEAAYLPDEQAALEVIAGYVTSHDISERDFQMAESGGQWSKGKNCRGFNPLGPGLVPADEVDPQALRLWSAVNGEARQDSTTADMIFTVARIVHHLSQYMVLSPGDVINTGTPQGVALSGRFPYLEADDVVEIGIEHLGTQRTAFVPAPTTSQRVLP</sequence>
<dbReference type="InterPro" id="IPR051121">
    <property type="entry name" value="FAH"/>
</dbReference>
<dbReference type="PANTHER" id="PTHR42796">
    <property type="entry name" value="FUMARYLACETOACETATE HYDROLASE DOMAIN-CONTAINING PROTEIN 2A-RELATED"/>
    <property type="match status" value="1"/>
</dbReference>
<evidence type="ECO:0000313" key="5">
    <source>
        <dbReference type="Proteomes" id="UP000198398"/>
    </source>
</evidence>
<dbReference type="KEGG" id="brv:CFK39_08555"/>
<dbReference type="SUPFAM" id="SSF56529">
    <property type="entry name" value="FAH"/>
    <property type="match status" value="1"/>
</dbReference>
<dbReference type="Pfam" id="PF01557">
    <property type="entry name" value="FAA_hydrolase"/>
    <property type="match status" value="1"/>
</dbReference>
<dbReference type="EMBL" id="CP022316">
    <property type="protein sequence ID" value="ASK65869.1"/>
    <property type="molecule type" value="Genomic_DNA"/>
</dbReference>
<protein>
    <recommendedName>
        <fullName evidence="3">Fumarylacetoacetase-like C-terminal domain-containing protein</fullName>
    </recommendedName>
</protein>
<dbReference type="InterPro" id="IPR011234">
    <property type="entry name" value="Fumarylacetoacetase-like_C"/>
</dbReference>
<feature type="domain" description="Fumarylacetoacetase-like C-terminal" evidence="3">
    <location>
        <begin position="77"/>
        <end position="280"/>
    </location>
</feature>
<gene>
    <name evidence="4" type="ORF">CFK39_08555</name>
</gene>
<evidence type="ECO:0000256" key="2">
    <source>
        <dbReference type="ARBA" id="ARBA00022723"/>
    </source>
</evidence>
<dbReference type="GO" id="GO:0046872">
    <property type="term" value="F:metal ion binding"/>
    <property type="evidence" value="ECO:0007669"/>
    <property type="project" value="UniProtKB-KW"/>
</dbReference>
<organism evidence="4 5">
    <name type="scientific">Brachybacterium avium</name>
    <dbReference type="NCBI Taxonomy" id="2017485"/>
    <lineage>
        <taxon>Bacteria</taxon>
        <taxon>Bacillati</taxon>
        <taxon>Actinomycetota</taxon>
        <taxon>Actinomycetes</taxon>
        <taxon>Micrococcales</taxon>
        <taxon>Dermabacteraceae</taxon>
        <taxon>Brachybacterium</taxon>
    </lineage>
</organism>
<dbReference type="InterPro" id="IPR036663">
    <property type="entry name" value="Fumarylacetoacetase_C_sf"/>
</dbReference>
<keyword evidence="2" id="KW-0479">Metal-binding</keyword>
<proteinExistence type="inferred from homology"/>
<name>A0A220UCJ3_9MICO</name>
<dbReference type="PANTHER" id="PTHR42796:SF4">
    <property type="entry name" value="FUMARYLACETOACETATE HYDROLASE DOMAIN-CONTAINING PROTEIN 2A"/>
    <property type="match status" value="1"/>
</dbReference>
<evidence type="ECO:0000259" key="3">
    <source>
        <dbReference type="Pfam" id="PF01557"/>
    </source>
</evidence>
<dbReference type="Proteomes" id="UP000198398">
    <property type="component" value="Chromosome"/>
</dbReference>
<reference evidence="5" key="1">
    <citation type="submission" date="2017-07" db="EMBL/GenBank/DDBJ databases">
        <title>Brachybacterium sp. VR2415.</title>
        <authorList>
            <person name="Tak E.J."/>
            <person name="Bae J.-W."/>
        </authorList>
    </citation>
    <scope>NUCLEOTIDE SEQUENCE [LARGE SCALE GENOMIC DNA]</scope>
    <source>
        <strain evidence="5">VR2415</strain>
    </source>
</reference>
<accession>A0A220UCJ3</accession>